<dbReference type="GO" id="GO:0140664">
    <property type="term" value="F:ATP-dependent DNA damage sensor activity"/>
    <property type="evidence" value="ECO:0007669"/>
    <property type="project" value="InterPro"/>
</dbReference>
<evidence type="ECO:0000313" key="6">
    <source>
        <dbReference type="EMBL" id="RKO97782.1"/>
    </source>
</evidence>
<keyword evidence="3" id="KW-0067">ATP-binding</keyword>
<dbReference type="PANTHER" id="PTHR11361:SF20">
    <property type="entry name" value="MUTS PROTEIN HOMOLOG 5"/>
    <property type="match status" value="1"/>
</dbReference>
<dbReference type="GO" id="GO:0005634">
    <property type="term" value="C:nucleus"/>
    <property type="evidence" value="ECO:0007669"/>
    <property type="project" value="TreeGrafter"/>
</dbReference>
<reference evidence="7" key="1">
    <citation type="journal article" date="2018" name="Nat. Microbiol.">
        <title>Leveraging single-cell genomics to expand the fungal tree of life.</title>
        <authorList>
            <person name="Ahrendt S.R."/>
            <person name="Quandt C.A."/>
            <person name="Ciobanu D."/>
            <person name="Clum A."/>
            <person name="Salamov A."/>
            <person name="Andreopoulos B."/>
            <person name="Cheng J.F."/>
            <person name="Woyke T."/>
            <person name="Pelin A."/>
            <person name="Henrissat B."/>
            <person name="Reynolds N.K."/>
            <person name="Benny G.L."/>
            <person name="Smith M.E."/>
            <person name="James T.Y."/>
            <person name="Grigoriev I.V."/>
        </authorList>
    </citation>
    <scope>NUCLEOTIDE SEQUENCE [LARGE SCALE GENOMIC DNA]</scope>
    <source>
        <strain evidence="7">ATCC 52028</strain>
    </source>
</reference>
<evidence type="ECO:0000259" key="5">
    <source>
        <dbReference type="PROSITE" id="PS00486"/>
    </source>
</evidence>
<keyword evidence="2" id="KW-0547">Nucleotide-binding</keyword>
<dbReference type="InterPro" id="IPR045076">
    <property type="entry name" value="MutS"/>
</dbReference>
<dbReference type="SMART" id="SM00534">
    <property type="entry name" value="MUTSac"/>
    <property type="match status" value="1"/>
</dbReference>
<feature type="domain" description="DNA mismatch repair proteins mutS family" evidence="5">
    <location>
        <begin position="185"/>
        <end position="201"/>
    </location>
</feature>
<dbReference type="InterPro" id="IPR027417">
    <property type="entry name" value="P-loop_NTPase"/>
</dbReference>
<organism evidence="6 7">
    <name type="scientific">Caulochytrium protostelioides</name>
    <dbReference type="NCBI Taxonomy" id="1555241"/>
    <lineage>
        <taxon>Eukaryota</taxon>
        <taxon>Fungi</taxon>
        <taxon>Fungi incertae sedis</taxon>
        <taxon>Chytridiomycota</taxon>
        <taxon>Chytridiomycota incertae sedis</taxon>
        <taxon>Chytridiomycetes</taxon>
        <taxon>Caulochytriales</taxon>
        <taxon>Caulochytriaceae</taxon>
        <taxon>Caulochytrium</taxon>
    </lineage>
</organism>
<feature type="non-terminal residue" evidence="6">
    <location>
        <position position="309"/>
    </location>
</feature>
<dbReference type="GO" id="GO:0051026">
    <property type="term" value="P:chiasma assembly"/>
    <property type="evidence" value="ECO:0007669"/>
    <property type="project" value="TreeGrafter"/>
</dbReference>
<evidence type="ECO:0000256" key="4">
    <source>
        <dbReference type="ARBA" id="ARBA00023125"/>
    </source>
</evidence>
<dbReference type="InterPro" id="IPR036187">
    <property type="entry name" value="DNA_mismatch_repair_MutS_sf"/>
</dbReference>
<dbReference type="SUPFAM" id="SSF52540">
    <property type="entry name" value="P-loop containing nucleoside triphosphate hydrolases"/>
    <property type="match status" value="1"/>
</dbReference>
<protein>
    <submittedName>
        <fullName evidence="6">P-loop containing nucleoside triphosphate hydrolase protein</fullName>
    </submittedName>
</protein>
<dbReference type="AlphaFoldDB" id="A0A4P9WYH9"/>
<evidence type="ECO:0000256" key="3">
    <source>
        <dbReference type="ARBA" id="ARBA00022840"/>
    </source>
</evidence>
<dbReference type="PANTHER" id="PTHR11361">
    <property type="entry name" value="DNA MISMATCH REPAIR PROTEIN MUTS FAMILY MEMBER"/>
    <property type="match status" value="1"/>
</dbReference>
<dbReference type="EMBL" id="ML009169">
    <property type="protein sequence ID" value="RKO97782.1"/>
    <property type="molecule type" value="Genomic_DNA"/>
</dbReference>
<dbReference type="Gene3D" id="3.40.50.300">
    <property type="entry name" value="P-loop containing nucleotide triphosphate hydrolases"/>
    <property type="match status" value="1"/>
</dbReference>
<dbReference type="SUPFAM" id="SSF48334">
    <property type="entry name" value="DNA repair protein MutS, domain III"/>
    <property type="match status" value="1"/>
</dbReference>
<keyword evidence="6" id="KW-0378">Hydrolase</keyword>
<evidence type="ECO:0000256" key="1">
    <source>
        <dbReference type="ARBA" id="ARBA00006271"/>
    </source>
</evidence>
<dbReference type="InterPro" id="IPR000432">
    <property type="entry name" value="DNA_mismatch_repair_MutS_C"/>
</dbReference>
<dbReference type="GO" id="GO:0006298">
    <property type="term" value="P:mismatch repair"/>
    <property type="evidence" value="ECO:0007669"/>
    <property type="project" value="InterPro"/>
</dbReference>
<proteinExistence type="inferred from homology"/>
<name>A0A4P9WYH9_9FUNG</name>
<accession>A0A4P9WYH9</accession>
<gene>
    <name evidence="6" type="ORF">CAUPRSCDRAFT_2870</name>
</gene>
<evidence type="ECO:0000256" key="2">
    <source>
        <dbReference type="ARBA" id="ARBA00022741"/>
    </source>
</evidence>
<sequence>YYKHAIMTRLDETLGDIYTRIVDRELDLLQSVREDVLHYGAAMTALADRLADLDALASMAHTARILGWVRPHLTRTRGIHIEDGRHPLVEMAGGSAFRRPHRAGEGILLTGPNSSGKSVYVKQTGVIVFLSHIGSYVPARRARIGMVDHLMTRLQTSESVSRPESAFVIDVRQVAHALQIATPRSLLLMDEFGKGTDAGNGISLFCGVLKYLLNFPKRGDDPSTASLLHHDHALHRDLPLCHVPSDPQEGVVPTRIDSLSATMVPQFTLLYAVKPGRSSVSWGLACAQVAGIPPGILRLARWAHARLVN</sequence>
<feature type="non-terminal residue" evidence="6">
    <location>
        <position position="1"/>
    </location>
</feature>
<evidence type="ECO:0000313" key="7">
    <source>
        <dbReference type="Proteomes" id="UP000268535"/>
    </source>
</evidence>
<dbReference type="GO" id="GO:0030983">
    <property type="term" value="F:mismatched DNA binding"/>
    <property type="evidence" value="ECO:0007669"/>
    <property type="project" value="InterPro"/>
</dbReference>
<dbReference type="GO" id="GO:0016787">
    <property type="term" value="F:hydrolase activity"/>
    <property type="evidence" value="ECO:0007669"/>
    <property type="project" value="UniProtKB-KW"/>
</dbReference>
<dbReference type="GO" id="GO:0005524">
    <property type="term" value="F:ATP binding"/>
    <property type="evidence" value="ECO:0007669"/>
    <property type="project" value="UniProtKB-KW"/>
</dbReference>
<dbReference type="Proteomes" id="UP000268535">
    <property type="component" value="Unassembled WGS sequence"/>
</dbReference>
<keyword evidence="4" id="KW-0238">DNA-binding</keyword>
<dbReference type="PROSITE" id="PS00486">
    <property type="entry name" value="DNA_MISMATCH_REPAIR_2"/>
    <property type="match status" value="1"/>
</dbReference>
<dbReference type="Pfam" id="PF00488">
    <property type="entry name" value="MutS_V"/>
    <property type="match status" value="1"/>
</dbReference>
<comment type="similarity">
    <text evidence="1">Belongs to the DNA mismatch repair MutS family.</text>
</comment>